<accession>A0A8E2B1L9</accession>
<dbReference type="Proteomes" id="UP000250043">
    <property type="component" value="Unassembled WGS sequence"/>
</dbReference>
<protein>
    <submittedName>
        <fullName evidence="1">Uncharacterized protein</fullName>
    </submittedName>
</protein>
<dbReference type="AlphaFoldDB" id="A0A8E2B1L9"/>
<organism evidence="1 2">
    <name type="scientific">Obba rivulosa</name>
    <dbReference type="NCBI Taxonomy" id="1052685"/>
    <lineage>
        <taxon>Eukaryota</taxon>
        <taxon>Fungi</taxon>
        <taxon>Dikarya</taxon>
        <taxon>Basidiomycota</taxon>
        <taxon>Agaricomycotina</taxon>
        <taxon>Agaricomycetes</taxon>
        <taxon>Polyporales</taxon>
        <taxon>Gelatoporiaceae</taxon>
        <taxon>Obba</taxon>
    </lineage>
</organism>
<dbReference type="OrthoDB" id="3141838at2759"/>
<sequence>MSHPKEHNEVMLTRELLLVVLHHLAARILKSFGHTVRLVVHGGAVMVLHPRLASRPSTRDVDYNHRSFEVEWRNRGVHDATIRLNACIAATAKKFNLGADWMNAQADVSLPFARDTYGNLYDPIWTDAMTPDNVRINTIFACPGLELVGVSWSWAVALKLVRYKKHDPYDIAHILHLGQKQKGVQWTPQLLEGWLTTMCGNGMGYAAYSSTQMEGVRNKMRHAVGLVENSRANSPFYL</sequence>
<name>A0A8E2B1L9_9APHY</name>
<gene>
    <name evidence="1" type="ORF">OBBRIDRAFT_486551</name>
</gene>
<evidence type="ECO:0000313" key="1">
    <source>
        <dbReference type="EMBL" id="OCH92012.1"/>
    </source>
</evidence>
<dbReference type="EMBL" id="KV722376">
    <property type="protein sequence ID" value="OCH92012.1"/>
    <property type="molecule type" value="Genomic_DNA"/>
</dbReference>
<proteinExistence type="predicted"/>
<keyword evidence="2" id="KW-1185">Reference proteome</keyword>
<reference evidence="1 2" key="1">
    <citation type="submission" date="2016-07" db="EMBL/GenBank/DDBJ databases">
        <title>Draft genome of the white-rot fungus Obba rivulosa 3A-2.</title>
        <authorList>
            <consortium name="DOE Joint Genome Institute"/>
            <person name="Miettinen O."/>
            <person name="Riley R."/>
            <person name="Acob R."/>
            <person name="Barry K."/>
            <person name="Cullen D."/>
            <person name="De Vries R."/>
            <person name="Hainaut M."/>
            <person name="Hatakka A."/>
            <person name="Henrissat B."/>
            <person name="Hilden K."/>
            <person name="Kuo R."/>
            <person name="Labutti K."/>
            <person name="Lipzen A."/>
            <person name="Makela M.R."/>
            <person name="Sandor L."/>
            <person name="Spatafora J.W."/>
            <person name="Grigoriev I.V."/>
            <person name="Hibbett D.S."/>
        </authorList>
    </citation>
    <scope>NUCLEOTIDE SEQUENCE [LARGE SCALE GENOMIC DNA]</scope>
    <source>
        <strain evidence="1 2">3A-2</strain>
    </source>
</reference>
<evidence type="ECO:0000313" key="2">
    <source>
        <dbReference type="Proteomes" id="UP000250043"/>
    </source>
</evidence>